<dbReference type="SUPFAM" id="SSF56112">
    <property type="entry name" value="Protein kinase-like (PK-like)"/>
    <property type="match status" value="1"/>
</dbReference>
<dbReference type="PANTHER" id="PTHR43883:SF1">
    <property type="entry name" value="GLUCONOKINASE"/>
    <property type="match status" value="1"/>
</dbReference>
<dbReference type="RefSeq" id="WP_147191994.1">
    <property type="nucleotide sequence ID" value="NZ_CP042435.1"/>
</dbReference>
<keyword evidence="2" id="KW-1185">Reference proteome</keyword>
<protein>
    <recommendedName>
        <fullName evidence="3">Aminoglycoside phosphotransferase domain-containing protein</fullName>
    </recommendedName>
</protein>
<evidence type="ECO:0000313" key="1">
    <source>
        <dbReference type="EMBL" id="QEC69193.1"/>
    </source>
</evidence>
<sequence>MTTKNTVEAVTDNRFSIEEKVAFLKQPEVYPFHAQKVNTKETHMSWIFFVGNFVYKLKKPVRYNYLDHRTLASRLKDCRREIRLNKKLAEDIYIGLTPLTSTEEGKLELSGNGKIEEWLVKMNYISQETMLDHAIRHNCINEERLKQAALLLSNFYKEEPSVRMGEEEYKKKLRKEVIENYKALIQPDYKLPEQVIKKLTNKLLCFLEKHSLLFNERVSQKKIIEAHGDLRPEHVCLTPKPVIIDRLEFSRALRILDTAEELSYFAMECEMLGNVVLGEFFFNTYSEQTSDNINPSLVLFYKIKRACLRAYLGARHVTESNYKRDNGWLTKANRYVALAEQYDKILTT</sequence>
<dbReference type="InterPro" id="IPR011009">
    <property type="entry name" value="Kinase-like_dom_sf"/>
</dbReference>
<dbReference type="EMBL" id="CP042435">
    <property type="protein sequence ID" value="QEC69193.1"/>
    <property type="molecule type" value="Genomic_DNA"/>
</dbReference>
<organism evidence="1 2">
    <name type="scientific">Panacibacter ginsenosidivorans</name>
    <dbReference type="NCBI Taxonomy" id="1813871"/>
    <lineage>
        <taxon>Bacteria</taxon>
        <taxon>Pseudomonadati</taxon>
        <taxon>Bacteroidota</taxon>
        <taxon>Chitinophagia</taxon>
        <taxon>Chitinophagales</taxon>
        <taxon>Chitinophagaceae</taxon>
        <taxon>Panacibacter</taxon>
    </lineage>
</organism>
<reference evidence="1 2" key="1">
    <citation type="journal article" date="2016" name="Int. J. Syst. Evol. Microbiol.">
        <title>Panacibacter ginsenosidivorans gen. nov., sp. nov., with ginsenoside converting activity isolated from soil of a ginseng field.</title>
        <authorList>
            <person name="Siddiqi M.Z."/>
            <person name="Muhammad Shafi S."/>
            <person name="Choi K.D."/>
            <person name="Im W.T."/>
        </authorList>
    </citation>
    <scope>NUCLEOTIDE SEQUENCE [LARGE SCALE GENOMIC DNA]</scope>
    <source>
        <strain evidence="1 2">Gsoil1550</strain>
    </source>
</reference>
<dbReference type="Proteomes" id="UP000321533">
    <property type="component" value="Chromosome"/>
</dbReference>
<dbReference type="PANTHER" id="PTHR43883">
    <property type="entry name" value="SLR0207 PROTEIN"/>
    <property type="match status" value="1"/>
</dbReference>
<dbReference type="OrthoDB" id="9810277at2"/>
<evidence type="ECO:0008006" key="3">
    <source>
        <dbReference type="Google" id="ProtNLM"/>
    </source>
</evidence>
<accession>A0A5B8VDV9</accession>
<gene>
    <name evidence="1" type="ORF">FRZ67_18440</name>
</gene>
<dbReference type="AlphaFoldDB" id="A0A5B8VDV9"/>
<name>A0A5B8VDV9_9BACT</name>
<proteinExistence type="predicted"/>
<dbReference type="InterPro" id="IPR052732">
    <property type="entry name" value="Cell-binding_unc_protein"/>
</dbReference>
<evidence type="ECO:0000313" key="2">
    <source>
        <dbReference type="Proteomes" id="UP000321533"/>
    </source>
</evidence>
<dbReference type="KEGG" id="pgin:FRZ67_18440"/>